<evidence type="ECO:0000256" key="1">
    <source>
        <dbReference type="ARBA" id="ARBA00004496"/>
    </source>
</evidence>
<dbReference type="AlphaFoldDB" id="A0A5C6NEF8"/>
<keyword evidence="17" id="KW-1185">Reference proteome</keyword>
<dbReference type="InterPro" id="IPR036875">
    <property type="entry name" value="Znf_CCHC_sf"/>
</dbReference>
<evidence type="ECO:0000256" key="11">
    <source>
        <dbReference type="ARBA" id="ARBA00023242"/>
    </source>
</evidence>
<dbReference type="GO" id="GO:0005737">
    <property type="term" value="C:cytoplasm"/>
    <property type="evidence" value="ECO:0007669"/>
    <property type="project" value="UniProtKB-SubCell"/>
</dbReference>
<gene>
    <name evidence="16" type="ORF">D4764_21G0003960</name>
</gene>
<feature type="compositionally biased region" description="Low complexity" evidence="13">
    <location>
        <begin position="180"/>
        <end position="250"/>
    </location>
</feature>
<dbReference type="PANTHER" id="PTHR46109:SF1">
    <property type="entry name" value="PROTEIN LIN-28 HOMOLOG"/>
    <property type="match status" value="1"/>
</dbReference>
<evidence type="ECO:0000256" key="7">
    <source>
        <dbReference type="ARBA" id="ARBA00022771"/>
    </source>
</evidence>
<dbReference type="InterPro" id="IPR051373">
    <property type="entry name" value="Lin-28_RNA-binding"/>
</dbReference>
<dbReference type="PROSITE" id="PS51857">
    <property type="entry name" value="CSD_2"/>
    <property type="match status" value="1"/>
</dbReference>
<dbReference type="SMART" id="SM00343">
    <property type="entry name" value="ZnF_C2HC"/>
    <property type="match status" value="2"/>
</dbReference>
<feature type="domain" description="CCHC-type" evidence="14">
    <location>
        <begin position="392"/>
        <end position="406"/>
    </location>
</feature>
<dbReference type="GO" id="GO:0005730">
    <property type="term" value="C:nucleolus"/>
    <property type="evidence" value="ECO:0007669"/>
    <property type="project" value="UniProtKB-SubCell"/>
</dbReference>
<dbReference type="InterPro" id="IPR012340">
    <property type="entry name" value="NA-bd_OB-fold"/>
</dbReference>
<dbReference type="PANTHER" id="PTHR46109">
    <property type="entry name" value="PROTEIN LIN-28"/>
    <property type="match status" value="1"/>
</dbReference>
<evidence type="ECO:0000256" key="2">
    <source>
        <dbReference type="ARBA" id="ARBA00004604"/>
    </source>
</evidence>
<evidence type="ECO:0000256" key="6">
    <source>
        <dbReference type="ARBA" id="ARBA00022737"/>
    </source>
</evidence>
<comment type="caution">
    <text evidence="16">The sequence shown here is derived from an EMBL/GenBank/DDBJ whole genome shotgun (WGS) entry which is preliminary data.</text>
</comment>
<keyword evidence="4" id="KW-0963">Cytoplasm</keyword>
<reference evidence="16 17" key="1">
    <citation type="submission" date="2019-04" db="EMBL/GenBank/DDBJ databases">
        <title>Chromosome genome assembly for Takifugu flavidus.</title>
        <authorList>
            <person name="Xiao S."/>
        </authorList>
    </citation>
    <scope>NUCLEOTIDE SEQUENCE [LARGE SCALE GENOMIC DNA]</scope>
    <source>
        <strain evidence="16">HTHZ2018</strain>
        <tissue evidence="16">Muscle</tissue>
    </source>
</reference>
<sequence length="460" mass="49196">MFVSRSPHEACVVKIQIRPEIRSGVRAPSSRKVTLHLRGTEASFGEDGGTIITEEWTVCFRDASRRTGACHGFVSLRPLGVGDPGHFRVARVVEQQPDREQGCAGASGSRTGPLGSCEVLPAPLLPLRSFSSWLKAVEAPSCGPPPGKYDLEYNGDMENVEMLEKWPRCSVRRVCTTPSRAPALLSPGPGPLSSGPGPLSPGPSLSPRAPARTPRAPARSPRAPSLSPRAPARSPRAPSLSPRVPARTPRPSLPGPRPALPGPGPLSPGPGPLSPGPGSGSPQSEEEEEAAALSRGSGVCKWFNMRMGFGFISMSSRDGTPLDPNLDVFVHQSKLHMEGFRSLREGEALDFTFKKSTKGLEAIRVTGPDGAPCLGSKRRPKNALKRRSKAEKCYNCGGAGHHAKECQLPPQPKKCHFCQSISHMVAGCPARAQQQQQQQQQQQEVQQEVQGGSGMDQEEE</sequence>
<keyword evidence="9" id="KW-0694">RNA-binding</keyword>
<feature type="domain" description="CSD" evidence="15">
    <location>
        <begin position="295"/>
        <end position="367"/>
    </location>
</feature>
<feature type="region of interest" description="Disordered" evidence="13">
    <location>
        <begin position="432"/>
        <end position="460"/>
    </location>
</feature>
<dbReference type="PRINTS" id="PR00050">
    <property type="entry name" value="COLDSHOCK"/>
</dbReference>
<evidence type="ECO:0000256" key="13">
    <source>
        <dbReference type="SAM" id="MobiDB-lite"/>
    </source>
</evidence>
<keyword evidence="5" id="KW-0479">Metal-binding</keyword>
<dbReference type="InterPro" id="IPR001878">
    <property type="entry name" value="Znf_CCHC"/>
</dbReference>
<evidence type="ECO:0000313" key="17">
    <source>
        <dbReference type="Proteomes" id="UP000324091"/>
    </source>
</evidence>
<dbReference type="InterPro" id="IPR011129">
    <property type="entry name" value="CSD"/>
</dbReference>
<keyword evidence="7 12" id="KW-0863">Zinc-finger</keyword>
<dbReference type="FunFam" id="4.10.60.10:FF:000007">
    <property type="entry name" value="Protein lin-28 homolog A"/>
    <property type="match status" value="1"/>
</dbReference>
<evidence type="ECO:0000256" key="12">
    <source>
        <dbReference type="PROSITE-ProRule" id="PRU00047"/>
    </source>
</evidence>
<dbReference type="GO" id="GO:0031054">
    <property type="term" value="P:pre-miRNA processing"/>
    <property type="evidence" value="ECO:0007669"/>
    <property type="project" value="TreeGrafter"/>
</dbReference>
<dbReference type="SUPFAM" id="SSF57756">
    <property type="entry name" value="Retrovirus zinc finger-like domains"/>
    <property type="match status" value="1"/>
</dbReference>
<dbReference type="Pfam" id="PF00313">
    <property type="entry name" value="CSD"/>
    <property type="match status" value="1"/>
</dbReference>
<dbReference type="Proteomes" id="UP000324091">
    <property type="component" value="Chromosome 21"/>
</dbReference>
<evidence type="ECO:0000259" key="15">
    <source>
        <dbReference type="PROSITE" id="PS51857"/>
    </source>
</evidence>
<comment type="similarity">
    <text evidence="3">Belongs to the lin-28 family.</text>
</comment>
<feature type="compositionally biased region" description="Low complexity" evidence="13">
    <location>
        <begin position="433"/>
        <end position="450"/>
    </location>
</feature>
<dbReference type="InterPro" id="IPR002059">
    <property type="entry name" value="CSP_DNA-bd"/>
</dbReference>
<comment type="subcellular location">
    <subcellularLocation>
        <location evidence="1">Cytoplasm</location>
    </subcellularLocation>
    <subcellularLocation>
        <location evidence="2">Nucleus</location>
        <location evidence="2">Nucleolus</location>
    </subcellularLocation>
</comment>
<dbReference type="Gene3D" id="2.40.50.140">
    <property type="entry name" value="Nucleic acid-binding proteins"/>
    <property type="match status" value="1"/>
</dbReference>
<dbReference type="SMART" id="SM00357">
    <property type="entry name" value="CSP"/>
    <property type="match status" value="1"/>
</dbReference>
<evidence type="ECO:0000256" key="5">
    <source>
        <dbReference type="ARBA" id="ARBA00022723"/>
    </source>
</evidence>
<dbReference type="SUPFAM" id="SSF50249">
    <property type="entry name" value="Nucleic acid-binding proteins"/>
    <property type="match status" value="1"/>
</dbReference>
<dbReference type="Gene3D" id="4.10.60.10">
    <property type="entry name" value="Zinc finger, CCHC-type"/>
    <property type="match status" value="1"/>
</dbReference>
<protein>
    <submittedName>
        <fullName evidence="16">Protein lin-28-like protein A</fullName>
    </submittedName>
</protein>
<keyword evidence="10" id="KW-0943">RNA-mediated gene silencing</keyword>
<evidence type="ECO:0000256" key="9">
    <source>
        <dbReference type="ARBA" id="ARBA00022884"/>
    </source>
</evidence>
<dbReference type="GO" id="GO:0003729">
    <property type="term" value="F:mRNA binding"/>
    <property type="evidence" value="ECO:0007669"/>
    <property type="project" value="TreeGrafter"/>
</dbReference>
<dbReference type="PROSITE" id="PS50158">
    <property type="entry name" value="ZF_CCHC"/>
    <property type="match status" value="1"/>
</dbReference>
<keyword evidence="11" id="KW-0539">Nucleus</keyword>
<name>A0A5C6NEF8_9TELE</name>
<keyword evidence="6" id="KW-0677">Repeat</keyword>
<evidence type="ECO:0000256" key="4">
    <source>
        <dbReference type="ARBA" id="ARBA00022490"/>
    </source>
</evidence>
<feature type="compositionally biased region" description="Pro residues" evidence="13">
    <location>
        <begin position="251"/>
        <end position="275"/>
    </location>
</feature>
<feature type="region of interest" description="Disordered" evidence="13">
    <location>
        <begin position="180"/>
        <end position="293"/>
    </location>
</feature>
<keyword evidence="8" id="KW-0862">Zinc</keyword>
<evidence type="ECO:0000256" key="8">
    <source>
        <dbReference type="ARBA" id="ARBA00022833"/>
    </source>
</evidence>
<evidence type="ECO:0000256" key="3">
    <source>
        <dbReference type="ARBA" id="ARBA00008840"/>
    </source>
</evidence>
<dbReference type="GO" id="GO:0008270">
    <property type="term" value="F:zinc ion binding"/>
    <property type="evidence" value="ECO:0007669"/>
    <property type="project" value="UniProtKB-KW"/>
</dbReference>
<organism evidence="16 17">
    <name type="scientific">Takifugu flavidus</name>
    <name type="common">sansaifugu</name>
    <dbReference type="NCBI Taxonomy" id="433684"/>
    <lineage>
        <taxon>Eukaryota</taxon>
        <taxon>Metazoa</taxon>
        <taxon>Chordata</taxon>
        <taxon>Craniata</taxon>
        <taxon>Vertebrata</taxon>
        <taxon>Euteleostomi</taxon>
        <taxon>Actinopterygii</taxon>
        <taxon>Neopterygii</taxon>
        <taxon>Teleostei</taxon>
        <taxon>Neoteleostei</taxon>
        <taxon>Acanthomorphata</taxon>
        <taxon>Eupercaria</taxon>
        <taxon>Tetraodontiformes</taxon>
        <taxon>Tetradontoidea</taxon>
        <taxon>Tetraodontidae</taxon>
        <taxon>Takifugu</taxon>
    </lineage>
</organism>
<dbReference type="EMBL" id="RHFK02000014">
    <property type="protein sequence ID" value="TWW65496.1"/>
    <property type="molecule type" value="Genomic_DNA"/>
</dbReference>
<dbReference type="FunFam" id="2.40.50.140:FF:000087">
    <property type="entry name" value="Protein lin-28 homolog B"/>
    <property type="match status" value="1"/>
</dbReference>
<dbReference type="PRINTS" id="PR01217">
    <property type="entry name" value="PRICHEXTENSN"/>
</dbReference>
<evidence type="ECO:0000256" key="10">
    <source>
        <dbReference type="ARBA" id="ARBA00023158"/>
    </source>
</evidence>
<dbReference type="CDD" id="cd04458">
    <property type="entry name" value="CSP_CDS"/>
    <property type="match status" value="1"/>
</dbReference>
<dbReference type="Pfam" id="PF00098">
    <property type="entry name" value="zf-CCHC"/>
    <property type="match status" value="1"/>
</dbReference>
<evidence type="ECO:0000259" key="14">
    <source>
        <dbReference type="PROSITE" id="PS50158"/>
    </source>
</evidence>
<accession>A0A5C6NEF8</accession>
<evidence type="ECO:0000313" key="16">
    <source>
        <dbReference type="EMBL" id="TWW65496.1"/>
    </source>
</evidence>
<proteinExistence type="inferred from homology"/>
<dbReference type="Pfam" id="PF21890">
    <property type="entry name" value="Lin-28A-like_zf-CCHC_2"/>
    <property type="match status" value="1"/>
</dbReference>
<dbReference type="InterPro" id="IPR054081">
    <property type="entry name" value="Lin-28A-like_Znf-CCHC_2"/>
</dbReference>